<evidence type="ECO:0000256" key="8">
    <source>
        <dbReference type="ARBA" id="ARBA00023136"/>
    </source>
</evidence>
<evidence type="ECO:0000256" key="6">
    <source>
        <dbReference type="ARBA" id="ARBA00022989"/>
    </source>
</evidence>
<name>A0ABT1W3A8_9PROT</name>
<evidence type="ECO:0000256" key="5">
    <source>
        <dbReference type="ARBA" id="ARBA00022692"/>
    </source>
</evidence>
<evidence type="ECO:0000256" key="4">
    <source>
        <dbReference type="ARBA" id="ARBA00022475"/>
    </source>
</evidence>
<feature type="transmembrane region" description="Helical" evidence="10">
    <location>
        <begin position="67"/>
        <end position="89"/>
    </location>
</feature>
<dbReference type="InterPro" id="IPR050222">
    <property type="entry name" value="MATE_MdtK"/>
</dbReference>
<keyword evidence="8 10" id="KW-0472">Membrane</keyword>
<dbReference type="Pfam" id="PF01554">
    <property type="entry name" value="MatE"/>
    <property type="match status" value="2"/>
</dbReference>
<reference evidence="11 12" key="1">
    <citation type="submission" date="2022-06" db="EMBL/GenBank/DDBJ databases">
        <title>Endosaccharibacter gen. nov., sp. nov., endophytic bacteria isolated from sugarcane.</title>
        <authorList>
            <person name="Pitiwittayakul N."/>
            <person name="Yukphan P."/>
            <person name="Charoenyingcharoen P."/>
            <person name="Tanasupawat S."/>
        </authorList>
    </citation>
    <scope>NUCLEOTIDE SEQUENCE [LARGE SCALE GENOMIC DNA]</scope>
    <source>
        <strain evidence="11 12">KSS8</strain>
    </source>
</reference>
<evidence type="ECO:0000256" key="9">
    <source>
        <dbReference type="ARBA" id="ARBA00031636"/>
    </source>
</evidence>
<dbReference type="PANTHER" id="PTHR43298:SF2">
    <property type="entry name" value="FMN_FAD EXPORTER YEEO-RELATED"/>
    <property type="match status" value="1"/>
</dbReference>
<feature type="transmembrane region" description="Helical" evidence="10">
    <location>
        <begin position="175"/>
        <end position="195"/>
    </location>
</feature>
<evidence type="ECO:0000313" key="12">
    <source>
        <dbReference type="Proteomes" id="UP001524587"/>
    </source>
</evidence>
<comment type="subcellular location">
    <subcellularLocation>
        <location evidence="1">Cell inner membrane</location>
        <topology evidence="1">Multi-pass membrane protein</topology>
    </subcellularLocation>
</comment>
<keyword evidence="12" id="KW-1185">Reference proteome</keyword>
<keyword evidence="6 10" id="KW-1133">Transmembrane helix</keyword>
<dbReference type="InterPro" id="IPR048279">
    <property type="entry name" value="MdtK-like"/>
</dbReference>
<feature type="transmembrane region" description="Helical" evidence="10">
    <location>
        <begin position="406"/>
        <end position="425"/>
    </location>
</feature>
<feature type="transmembrane region" description="Helical" evidence="10">
    <location>
        <begin position="210"/>
        <end position="230"/>
    </location>
</feature>
<organism evidence="11 12">
    <name type="scientific">Endosaccharibacter trunci</name>
    <dbReference type="NCBI Taxonomy" id="2812733"/>
    <lineage>
        <taxon>Bacteria</taxon>
        <taxon>Pseudomonadati</taxon>
        <taxon>Pseudomonadota</taxon>
        <taxon>Alphaproteobacteria</taxon>
        <taxon>Acetobacterales</taxon>
        <taxon>Acetobacteraceae</taxon>
        <taxon>Endosaccharibacter</taxon>
    </lineage>
</organism>
<keyword evidence="2" id="KW-0813">Transport</keyword>
<dbReference type="RefSeq" id="WP_422862661.1">
    <property type="nucleotide sequence ID" value="NZ_JAMSKV010000001.1"/>
</dbReference>
<sequence>MATETTSLPAARPQAPSRGAGSEARALLAIAIPLAVVSLSEIAMGLTDTILLGGIGESAVAAGGMGGTLFFTVGATLQGALMAAGVLSAQARGGGRAHEAASLYGTALLLGLLLALPAFILFSFIEPILRAIGEAPSLAHDVGVYLGILRWGTPAFVAGIGVMRAMLPAIGQERLLLRVTPAMAVANGLLNYALINGAAGLPALGLRGSALASTVTLWCTVLCLFTLLHASRRRRTLITPPWPDWRRILPMLRVGLPIAGTIAAETSMFSVASLLAGLFGAAAAAAHQIVLAIGTFTFMVPMSIGQAANVRTGLATGAGDPVWVRRAGSVAIALAAGSMAAIGVVLLLLPGPIIHGFLDPHVAGNRRAIGLAATLMAVLALFQVVDGTQAAAIGALRGMGDTRVPMLLALLGYWVVAPALCWALAFRLGWGVLGIWLSLAGGLASVAAMMTGRFLRITGRATV</sequence>
<dbReference type="PIRSF" id="PIRSF006603">
    <property type="entry name" value="DinF"/>
    <property type="match status" value="1"/>
</dbReference>
<feature type="transmembrane region" description="Helical" evidence="10">
    <location>
        <begin position="329"/>
        <end position="348"/>
    </location>
</feature>
<keyword evidence="4" id="KW-1003">Cell membrane</keyword>
<evidence type="ECO:0000256" key="2">
    <source>
        <dbReference type="ARBA" id="ARBA00022448"/>
    </source>
</evidence>
<keyword evidence="7" id="KW-0406">Ion transport</keyword>
<feature type="transmembrane region" description="Helical" evidence="10">
    <location>
        <begin position="26"/>
        <end position="47"/>
    </location>
</feature>
<evidence type="ECO:0000256" key="1">
    <source>
        <dbReference type="ARBA" id="ARBA00004429"/>
    </source>
</evidence>
<keyword evidence="3" id="KW-0050">Antiport</keyword>
<keyword evidence="5 10" id="KW-0812">Transmembrane</keyword>
<dbReference type="EMBL" id="JAMSKV010000001">
    <property type="protein sequence ID" value="MCQ8277223.1"/>
    <property type="molecule type" value="Genomic_DNA"/>
</dbReference>
<evidence type="ECO:0000256" key="3">
    <source>
        <dbReference type="ARBA" id="ARBA00022449"/>
    </source>
</evidence>
<feature type="transmembrane region" description="Helical" evidence="10">
    <location>
        <begin position="142"/>
        <end position="163"/>
    </location>
</feature>
<protein>
    <recommendedName>
        <fullName evidence="9">Multidrug-efflux transporter</fullName>
    </recommendedName>
</protein>
<evidence type="ECO:0000313" key="11">
    <source>
        <dbReference type="EMBL" id="MCQ8277223.1"/>
    </source>
</evidence>
<gene>
    <name evidence="11" type="ORF">NFI95_02005</name>
</gene>
<accession>A0ABT1W3A8</accession>
<proteinExistence type="predicted"/>
<dbReference type="CDD" id="cd13131">
    <property type="entry name" value="MATE_NorM_like"/>
    <property type="match status" value="1"/>
</dbReference>
<dbReference type="NCBIfam" id="TIGR00797">
    <property type="entry name" value="matE"/>
    <property type="match status" value="1"/>
</dbReference>
<evidence type="ECO:0000256" key="7">
    <source>
        <dbReference type="ARBA" id="ARBA00023065"/>
    </source>
</evidence>
<dbReference type="PANTHER" id="PTHR43298">
    <property type="entry name" value="MULTIDRUG RESISTANCE PROTEIN NORM-RELATED"/>
    <property type="match status" value="1"/>
</dbReference>
<comment type="caution">
    <text evidence="11">The sequence shown here is derived from an EMBL/GenBank/DDBJ whole genome shotgun (WGS) entry which is preliminary data.</text>
</comment>
<dbReference type="InterPro" id="IPR002528">
    <property type="entry name" value="MATE_fam"/>
</dbReference>
<feature type="transmembrane region" description="Helical" evidence="10">
    <location>
        <begin position="431"/>
        <end position="450"/>
    </location>
</feature>
<dbReference type="Proteomes" id="UP001524587">
    <property type="component" value="Unassembled WGS sequence"/>
</dbReference>
<feature type="transmembrane region" description="Helical" evidence="10">
    <location>
        <begin position="285"/>
        <end position="308"/>
    </location>
</feature>
<feature type="transmembrane region" description="Helical" evidence="10">
    <location>
        <begin position="251"/>
        <end position="279"/>
    </location>
</feature>
<evidence type="ECO:0000256" key="10">
    <source>
        <dbReference type="SAM" id="Phobius"/>
    </source>
</evidence>
<feature type="transmembrane region" description="Helical" evidence="10">
    <location>
        <begin position="101"/>
        <end position="122"/>
    </location>
</feature>
<feature type="transmembrane region" description="Helical" evidence="10">
    <location>
        <begin position="368"/>
        <end position="385"/>
    </location>
</feature>